<reference evidence="1" key="1">
    <citation type="submission" date="2022-08" db="EMBL/GenBank/DDBJ databases">
        <authorList>
            <person name="Kallberg Y."/>
            <person name="Tangrot J."/>
            <person name="Rosling A."/>
        </authorList>
    </citation>
    <scope>NUCLEOTIDE SEQUENCE</scope>
    <source>
        <strain evidence="1">Wild A</strain>
    </source>
</reference>
<dbReference type="Proteomes" id="UP001153678">
    <property type="component" value="Unassembled WGS sequence"/>
</dbReference>
<dbReference type="OrthoDB" id="2405641at2759"/>
<sequence>EKNIISIINSETLDAFDTIFDYLKQNNNQDITDKSTLKAMENSRKSVYKNHFFSKKQMNLDLFVRGENSNLKSSDTYSNLVGDNNMN</sequence>
<accession>A0A9W4SVY4</accession>
<feature type="non-terminal residue" evidence="1">
    <location>
        <position position="1"/>
    </location>
</feature>
<proteinExistence type="predicted"/>
<organism evidence="1 2">
    <name type="scientific">Funneliformis geosporum</name>
    <dbReference type="NCBI Taxonomy" id="1117311"/>
    <lineage>
        <taxon>Eukaryota</taxon>
        <taxon>Fungi</taxon>
        <taxon>Fungi incertae sedis</taxon>
        <taxon>Mucoromycota</taxon>
        <taxon>Glomeromycotina</taxon>
        <taxon>Glomeromycetes</taxon>
        <taxon>Glomerales</taxon>
        <taxon>Glomeraceae</taxon>
        <taxon>Funneliformis</taxon>
    </lineage>
</organism>
<evidence type="ECO:0000313" key="1">
    <source>
        <dbReference type="EMBL" id="CAI2183529.1"/>
    </source>
</evidence>
<name>A0A9W4SVY4_9GLOM</name>
<keyword evidence="2" id="KW-1185">Reference proteome</keyword>
<dbReference type="EMBL" id="CAMKVN010003049">
    <property type="protein sequence ID" value="CAI2183529.1"/>
    <property type="molecule type" value="Genomic_DNA"/>
</dbReference>
<gene>
    <name evidence="1" type="ORF">FWILDA_LOCUS11123</name>
</gene>
<protein>
    <submittedName>
        <fullName evidence="1">18246_t:CDS:1</fullName>
    </submittedName>
</protein>
<comment type="caution">
    <text evidence="1">The sequence shown here is derived from an EMBL/GenBank/DDBJ whole genome shotgun (WGS) entry which is preliminary data.</text>
</comment>
<evidence type="ECO:0000313" key="2">
    <source>
        <dbReference type="Proteomes" id="UP001153678"/>
    </source>
</evidence>
<dbReference type="AlphaFoldDB" id="A0A9W4SVY4"/>